<dbReference type="EMBL" id="JAHQIW010000887">
    <property type="protein sequence ID" value="KAJ1350540.1"/>
    <property type="molecule type" value="Genomic_DNA"/>
</dbReference>
<accession>A0AAD5M3G9</accession>
<proteinExistence type="predicted"/>
<protein>
    <submittedName>
        <fullName evidence="1">Uncharacterized protein</fullName>
    </submittedName>
</protein>
<organism evidence="1 2">
    <name type="scientific">Parelaphostrongylus tenuis</name>
    <name type="common">Meningeal worm</name>
    <dbReference type="NCBI Taxonomy" id="148309"/>
    <lineage>
        <taxon>Eukaryota</taxon>
        <taxon>Metazoa</taxon>
        <taxon>Ecdysozoa</taxon>
        <taxon>Nematoda</taxon>
        <taxon>Chromadorea</taxon>
        <taxon>Rhabditida</taxon>
        <taxon>Rhabditina</taxon>
        <taxon>Rhabditomorpha</taxon>
        <taxon>Strongyloidea</taxon>
        <taxon>Metastrongylidae</taxon>
        <taxon>Parelaphostrongylus</taxon>
    </lineage>
</organism>
<keyword evidence="2" id="KW-1185">Reference proteome</keyword>
<dbReference type="AlphaFoldDB" id="A0AAD5M3G9"/>
<sequence>MLRYERNLERDDFVSWTPMAAVPGIMSTQPMPKKWHSSGGSYLTRECRKRSIIVMSGRGKGAKGS</sequence>
<evidence type="ECO:0000313" key="2">
    <source>
        <dbReference type="Proteomes" id="UP001196413"/>
    </source>
</evidence>
<reference evidence="1" key="1">
    <citation type="submission" date="2021-06" db="EMBL/GenBank/DDBJ databases">
        <title>Parelaphostrongylus tenuis whole genome reference sequence.</title>
        <authorList>
            <person name="Garwood T.J."/>
            <person name="Larsen P.A."/>
            <person name="Fountain-Jones N.M."/>
            <person name="Garbe J.R."/>
            <person name="Macchietto M.G."/>
            <person name="Kania S.A."/>
            <person name="Gerhold R.W."/>
            <person name="Richards J.E."/>
            <person name="Wolf T.M."/>
        </authorList>
    </citation>
    <scope>NUCLEOTIDE SEQUENCE</scope>
    <source>
        <strain evidence="1">MNPRO001-30</strain>
        <tissue evidence="1">Meninges</tissue>
    </source>
</reference>
<dbReference type="Proteomes" id="UP001196413">
    <property type="component" value="Unassembled WGS sequence"/>
</dbReference>
<name>A0AAD5M3G9_PARTN</name>
<gene>
    <name evidence="1" type="ORF">KIN20_006345</name>
</gene>
<evidence type="ECO:0000313" key="1">
    <source>
        <dbReference type="EMBL" id="KAJ1350540.1"/>
    </source>
</evidence>
<comment type="caution">
    <text evidence="1">The sequence shown here is derived from an EMBL/GenBank/DDBJ whole genome shotgun (WGS) entry which is preliminary data.</text>
</comment>